<proteinExistence type="predicted"/>
<sequence>MDILGIDVGGSNIKAAVVDTALGRPLQAPVRVPTERPATPASIARQIAGIARDFDWKGPVGCGLPAVVRGGTVLTAANIDSSWIGTAADRLFAECLGLPVTVVNDADAAGLAEMRFGAGRDQAGTVILVTIGTGLGSAVFHDGVLLPNTELGHLPLDGRDAEELASDRARKRDDLSWEDWAGRFNRYLALLEGLFFPDLFLLGGGLSHHHRHFFHLLRARAPIRRARLLNDAGVVGAALAARAALDGEELP</sequence>
<evidence type="ECO:0000313" key="2">
    <source>
        <dbReference type="Proteomes" id="UP000324159"/>
    </source>
</evidence>
<keyword evidence="2" id="KW-1185">Reference proteome</keyword>
<organism evidence="1 2">
    <name type="scientific">Geothermobacter ehrlichii</name>
    <dbReference type="NCBI Taxonomy" id="213224"/>
    <lineage>
        <taxon>Bacteria</taxon>
        <taxon>Pseudomonadati</taxon>
        <taxon>Thermodesulfobacteriota</taxon>
        <taxon>Desulfuromonadia</taxon>
        <taxon>Desulfuromonadales</taxon>
        <taxon>Geothermobacteraceae</taxon>
        <taxon>Geothermobacter</taxon>
    </lineage>
</organism>
<keyword evidence="1" id="KW-0808">Transferase</keyword>
<protein>
    <submittedName>
        <fullName evidence="1">Polyphosphate glucokinase</fullName>
    </submittedName>
</protein>
<comment type="caution">
    <text evidence="1">The sequence shown here is derived from an EMBL/GenBank/DDBJ whole genome shotgun (WGS) entry which is preliminary data.</text>
</comment>
<accession>A0A5D3WHT2</accession>
<dbReference type="InterPro" id="IPR043129">
    <property type="entry name" value="ATPase_NBD"/>
</dbReference>
<dbReference type="InterPro" id="IPR000600">
    <property type="entry name" value="ROK"/>
</dbReference>
<keyword evidence="1" id="KW-0418">Kinase</keyword>
<dbReference type="PANTHER" id="PTHR18964:SF146">
    <property type="entry name" value="POLYPHOSPHATE GLUCOKINASE"/>
    <property type="match status" value="1"/>
</dbReference>
<dbReference type="EMBL" id="VNIB01000015">
    <property type="protein sequence ID" value="TYO96116.1"/>
    <property type="molecule type" value="Genomic_DNA"/>
</dbReference>
<dbReference type="PANTHER" id="PTHR18964">
    <property type="entry name" value="ROK (REPRESSOR, ORF, KINASE) FAMILY"/>
    <property type="match status" value="1"/>
</dbReference>
<dbReference type="GO" id="GO:0016301">
    <property type="term" value="F:kinase activity"/>
    <property type="evidence" value="ECO:0007669"/>
    <property type="project" value="UniProtKB-KW"/>
</dbReference>
<dbReference type="RefSeq" id="WP_148896943.1">
    <property type="nucleotide sequence ID" value="NZ_VNIB01000015.1"/>
</dbReference>
<gene>
    <name evidence="1" type="ORF">EDC39_11563</name>
</gene>
<dbReference type="Gene3D" id="3.30.420.40">
    <property type="match status" value="2"/>
</dbReference>
<dbReference type="CDD" id="cd24058">
    <property type="entry name" value="ASKHA_NBD_ROK_PPGK"/>
    <property type="match status" value="1"/>
</dbReference>
<evidence type="ECO:0000313" key="1">
    <source>
        <dbReference type="EMBL" id="TYO96116.1"/>
    </source>
</evidence>
<dbReference type="NCBIfam" id="NF045942">
    <property type="entry name" value="PolPhglucPhase"/>
    <property type="match status" value="1"/>
</dbReference>
<dbReference type="OrthoDB" id="9810372at2"/>
<reference evidence="1 2" key="1">
    <citation type="submission" date="2019-07" db="EMBL/GenBank/DDBJ databases">
        <title>Genomic Encyclopedia of Type Strains, Phase IV (KMG-IV): sequencing the most valuable type-strain genomes for metagenomic binning, comparative biology and taxonomic classification.</title>
        <authorList>
            <person name="Goeker M."/>
        </authorList>
    </citation>
    <scope>NUCLEOTIDE SEQUENCE [LARGE SCALE GENOMIC DNA]</scope>
    <source>
        <strain evidence="1 2">SS015</strain>
    </source>
</reference>
<dbReference type="Pfam" id="PF00480">
    <property type="entry name" value="ROK"/>
    <property type="match status" value="1"/>
</dbReference>
<dbReference type="AlphaFoldDB" id="A0A5D3WHT2"/>
<dbReference type="Proteomes" id="UP000324159">
    <property type="component" value="Unassembled WGS sequence"/>
</dbReference>
<dbReference type="SUPFAM" id="SSF53067">
    <property type="entry name" value="Actin-like ATPase domain"/>
    <property type="match status" value="1"/>
</dbReference>
<name>A0A5D3WHT2_9BACT</name>